<protein>
    <submittedName>
        <fullName evidence="1">Uncharacterized protein</fullName>
    </submittedName>
</protein>
<gene>
    <name evidence="1" type="ORF">PanWU01x14_160050</name>
</gene>
<dbReference type="OrthoDB" id="10307951at2759"/>
<sequence length="124" mass="13519">MLQFNQGGANLATDCVITPISVTIAKINHNNMIGLVVTSDTTPSATVLVGAVCPRGENVARIYNSLSANQESLFLSFYTLHLVIPAISLAQYVRGGKQEEKPDYYHAITIILKKKSSLYQSETM</sequence>
<dbReference type="Proteomes" id="UP000237105">
    <property type="component" value="Unassembled WGS sequence"/>
</dbReference>
<comment type="caution">
    <text evidence="1">The sequence shown here is derived from an EMBL/GenBank/DDBJ whole genome shotgun (WGS) entry which is preliminary data.</text>
</comment>
<evidence type="ECO:0000313" key="2">
    <source>
        <dbReference type="Proteomes" id="UP000237105"/>
    </source>
</evidence>
<proteinExistence type="predicted"/>
<keyword evidence="2" id="KW-1185">Reference proteome</keyword>
<reference evidence="2" key="1">
    <citation type="submission" date="2016-06" db="EMBL/GenBank/DDBJ databases">
        <title>Parallel loss of symbiosis genes in relatives of nitrogen-fixing non-legume Parasponia.</title>
        <authorList>
            <person name="Van Velzen R."/>
            <person name="Holmer R."/>
            <person name="Bu F."/>
            <person name="Rutten L."/>
            <person name="Van Zeijl A."/>
            <person name="Liu W."/>
            <person name="Santuari L."/>
            <person name="Cao Q."/>
            <person name="Sharma T."/>
            <person name="Shen D."/>
            <person name="Roswanjaya Y."/>
            <person name="Wardhani T."/>
            <person name="Kalhor M.S."/>
            <person name="Jansen J."/>
            <person name="Van den Hoogen J."/>
            <person name="Gungor B."/>
            <person name="Hartog M."/>
            <person name="Hontelez J."/>
            <person name="Verver J."/>
            <person name="Yang W.-C."/>
            <person name="Schijlen E."/>
            <person name="Repin R."/>
            <person name="Schilthuizen M."/>
            <person name="Schranz E."/>
            <person name="Heidstra R."/>
            <person name="Miyata K."/>
            <person name="Fedorova E."/>
            <person name="Kohlen W."/>
            <person name="Bisseling T."/>
            <person name="Smit S."/>
            <person name="Geurts R."/>
        </authorList>
    </citation>
    <scope>NUCLEOTIDE SEQUENCE [LARGE SCALE GENOMIC DNA]</scope>
    <source>
        <strain evidence="2">cv. WU1-14</strain>
    </source>
</reference>
<dbReference type="EMBL" id="JXTB01000141">
    <property type="protein sequence ID" value="PON59256.1"/>
    <property type="molecule type" value="Genomic_DNA"/>
</dbReference>
<evidence type="ECO:0000313" key="1">
    <source>
        <dbReference type="EMBL" id="PON59256.1"/>
    </source>
</evidence>
<name>A0A2P5CDX1_PARAD</name>
<organism evidence="1 2">
    <name type="scientific">Parasponia andersonii</name>
    <name type="common">Sponia andersonii</name>
    <dbReference type="NCBI Taxonomy" id="3476"/>
    <lineage>
        <taxon>Eukaryota</taxon>
        <taxon>Viridiplantae</taxon>
        <taxon>Streptophyta</taxon>
        <taxon>Embryophyta</taxon>
        <taxon>Tracheophyta</taxon>
        <taxon>Spermatophyta</taxon>
        <taxon>Magnoliopsida</taxon>
        <taxon>eudicotyledons</taxon>
        <taxon>Gunneridae</taxon>
        <taxon>Pentapetalae</taxon>
        <taxon>rosids</taxon>
        <taxon>fabids</taxon>
        <taxon>Rosales</taxon>
        <taxon>Cannabaceae</taxon>
        <taxon>Parasponia</taxon>
    </lineage>
</organism>
<accession>A0A2P5CDX1</accession>
<feature type="non-terminal residue" evidence="1">
    <location>
        <position position="124"/>
    </location>
</feature>
<dbReference type="AlphaFoldDB" id="A0A2P5CDX1"/>